<organism evidence="5 6">
    <name type="scientific">Holothuria leucospilota</name>
    <name type="common">Black long sea cucumber</name>
    <name type="synonym">Mertensiothuria leucospilota</name>
    <dbReference type="NCBI Taxonomy" id="206669"/>
    <lineage>
        <taxon>Eukaryota</taxon>
        <taxon>Metazoa</taxon>
        <taxon>Echinodermata</taxon>
        <taxon>Eleutherozoa</taxon>
        <taxon>Echinozoa</taxon>
        <taxon>Holothuroidea</taxon>
        <taxon>Aspidochirotacea</taxon>
        <taxon>Aspidochirotida</taxon>
        <taxon>Holothuriidae</taxon>
        <taxon>Holothuria</taxon>
    </lineage>
</organism>
<gene>
    <name evidence="5" type="ORF">HOLleu_08279</name>
</gene>
<evidence type="ECO:0000259" key="4">
    <source>
        <dbReference type="Pfam" id="PF10181"/>
    </source>
</evidence>
<dbReference type="GO" id="GO:0006506">
    <property type="term" value="P:GPI anchor biosynthetic process"/>
    <property type="evidence" value="ECO:0007669"/>
    <property type="project" value="InterPro"/>
</dbReference>
<reference evidence="5" key="1">
    <citation type="submission" date="2021-10" db="EMBL/GenBank/DDBJ databases">
        <title>Tropical sea cucumber genome reveals ecological adaptation and Cuvierian tubules defense mechanism.</title>
        <authorList>
            <person name="Chen T."/>
        </authorList>
    </citation>
    <scope>NUCLEOTIDE SEQUENCE</scope>
    <source>
        <strain evidence="5">Nanhai2018</strain>
        <tissue evidence="5">Muscle</tissue>
    </source>
</reference>
<dbReference type="EMBL" id="JAIZAY010000003">
    <property type="protein sequence ID" value="KAJ8045297.1"/>
    <property type="molecule type" value="Genomic_DNA"/>
</dbReference>
<evidence type="ECO:0000313" key="5">
    <source>
        <dbReference type="EMBL" id="KAJ8045297.1"/>
    </source>
</evidence>
<protein>
    <recommendedName>
        <fullName evidence="4">Phosphatidylinositol N-acetylglucosaminyltransferase subunit H conserved domain-containing protein</fullName>
    </recommendedName>
</protein>
<accession>A0A9Q1HDD3</accession>
<dbReference type="PANTHER" id="PTHR15231:SF1">
    <property type="entry name" value="PHOSPHATIDYLINOSITOL N-ACETYLGLUCOSAMINYLTRANSFERASE SUBUNIT H"/>
    <property type="match status" value="1"/>
</dbReference>
<dbReference type="OrthoDB" id="6256716at2759"/>
<comment type="caution">
    <text evidence="5">The sequence shown here is derived from an EMBL/GenBank/DDBJ whole genome shotgun (WGS) entry which is preliminary data.</text>
</comment>
<evidence type="ECO:0000256" key="1">
    <source>
        <dbReference type="ARBA" id="ARBA00004687"/>
    </source>
</evidence>
<keyword evidence="6" id="KW-1185">Reference proteome</keyword>
<evidence type="ECO:0000256" key="3">
    <source>
        <dbReference type="SAM" id="SignalP"/>
    </source>
</evidence>
<sequence>MTVPWLLESLLVMRSVGLQLRTCYFLGGEKTKFIPFIDINDVIINEAITMSSQPKLKQLIEIKRGCEEVLWNPDG</sequence>
<dbReference type="AlphaFoldDB" id="A0A9Q1HDD3"/>
<dbReference type="InterPro" id="IPR019328">
    <property type="entry name" value="PIGH-H_dom"/>
</dbReference>
<keyword evidence="3" id="KW-0732">Signal</keyword>
<feature type="signal peptide" evidence="3">
    <location>
        <begin position="1"/>
        <end position="17"/>
    </location>
</feature>
<comment type="similarity">
    <text evidence="2">Belongs to the PIGH family.</text>
</comment>
<dbReference type="PANTHER" id="PTHR15231">
    <property type="entry name" value="PHOSPHATIDYLINOSITOL N-ACETYLGLUCOSAMINYLTRANSFERASE SUBUNIT H"/>
    <property type="match status" value="1"/>
</dbReference>
<dbReference type="Pfam" id="PF10181">
    <property type="entry name" value="PIG-H"/>
    <property type="match status" value="1"/>
</dbReference>
<evidence type="ECO:0000256" key="2">
    <source>
        <dbReference type="ARBA" id="ARBA00009610"/>
    </source>
</evidence>
<dbReference type="GO" id="GO:0000506">
    <property type="term" value="C:glycosylphosphatidylinositol-N-acetylglucosaminyltransferase (GPI-GnT) complex"/>
    <property type="evidence" value="ECO:0007669"/>
    <property type="project" value="InterPro"/>
</dbReference>
<dbReference type="Proteomes" id="UP001152320">
    <property type="component" value="Chromosome 3"/>
</dbReference>
<name>A0A9Q1HDD3_HOLLE</name>
<proteinExistence type="inferred from homology"/>
<dbReference type="InterPro" id="IPR044215">
    <property type="entry name" value="PIG-H"/>
</dbReference>
<comment type="pathway">
    <text evidence="1">Glycolipid biosynthesis; glycosylphosphatidylinositol-anchor biosynthesis.</text>
</comment>
<feature type="domain" description="Phosphatidylinositol N-acetylglucosaminyltransferase subunit H conserved" evidence="4">
    <location>
        <begin position="9"/>
        <end position="50"/>
    </location>
</feature>
<feature type="chain" id="PRO_5040204267" description="Phosphatidylinositol N-acetylglucosaminyltransferase subunit H conserved domain-containing protein" evidence="3">
    <location>
        <begin position="18"/>
        <end position="75"/>
    </location>
</feature>
<evidence type="ECO:0000313" key="6">
    <source>
        <dbReference type="Proteomes" id="UP001152320"/>
    </source>
</evidence>